<organism evidence="2 3">
    <name type="scientific">Halorubellus litoreus</name>
    <dbReference type="NCBI Taxonomy" id="755308"/>
    <lineage>
        <taxon>Archaea</taxon>
        <taxon>Methanobacteriati</taxon>
        <taxon>Methanobacteriota</taxon>
        <taxon>Stenosarchaea group</taxon>
        <taxon>Halobacteria</taxon>
        <taxon>Halobacteriales</taxon>
        <taxon>Halorubellaceae</taxon>
        <taxon>Halorubellus</taxon>
    </lineage>
</organism>
<evidence type="ECO:0000313" key="2">
    <source>
        <dbReference type="EMBL" id="MFC6951924.1"/>
    </source>
</evidence>
<feature type="region of interest" description="Disordered" evidence="1">
    <location>
        <begin position="246"/>
        <end position="317"/>
    </location>
</feature>
<proteinExistence type="predicted"/>
<gene>
    <name evidence="2" type="ORF">ACFQGB_03525</name>
</gene>
<evidence type="ECO:0000256" key="1">
    <source>
        <dbReference type="SAM" id="MobiDB-lite"/>
    </source>
</evidence>
<evidence type="ECO:0000313" key="3">
    <source>
        <dbReference type="Proteomes" id="UP001596395"/>
    </source>
</evidence>
<name>A0ABD5VEL6_9EURY</name>
<sequence>MATGSVVASALLILVLLALVVFVANESALLRNATPYESTWPHPDREAARVVLEDGRAFDDREWEAVERTHSYLAANPEACVDDLLFDVRPLARCGRLSPRAWWADVVARGLATESDVELDAVRAGERAVPSAALRERASDLPGSPFGDAPAFRPAYAVSRPREDDGFGAALPGPFAVTDVAADDHRVVVEGADERAAFSVVDRDGDLAVAPVSDAYRREGIAGPPAEWFVDAANALETVLPERFDALDDADSPWPSTDDSRRTESGATGDAPPVVAPPAHAPSVDAFDCTVHRGPASPSQDGTATDDAISTTDDATTVPENTRTMVDVAGGGDREALLVDADGVVRFSSTGARRGHDRVWATRAVAAADVAVHDSQNA</sequence>
<dbReference type="RefSeq" id="WP_336348930.1">
    <property type="nucleotide sequence ID" value="NZ_JAZAQL010000001.1"/>
</dbReference>
<reference evidence="2 3" key="1">
    <citation type="journal article" date="2019" name="Int. J. Syst. Evol. Microbiol.">
        <title>The Global Catalogue of Microorganisms (GCM) 10K type strain sequencing project: providing services to taxonomists for standard genome sequencing and annotation.</title>
        <authorList>
            <consortium name="The Broad Institute Genomics Platform"/>
            <consortium name="The Broad Institute Genome Sequencing Center for Infectious Disease"/>
            <person name="Wu L."/>
            <person name="Ma J."/>
        </authorList>
    </citation>
    <scope>NUCLEOTIDE SEQUENCE [LARGE SCALE GENOMIC DNA]</scope>
    <source>
        <strain evidence="2 3">GX26</strain>
    </source>
</reference>
<comment type="caution">
    <text evidence="2">The sequence shown here is derived from an EMBL/GenBank/DDBJ whole genome shotgun (WGS) entry which is preliminary data.</text>
</comment>
<accession>A0ABD5VEL6</accession>
<keyword evidence="3" id="KW-1185">Reference proteome</keyword>
<dbReference type="Proteomes" id="UP001596395">
    <property type="component" value="Unassembled WGS sequence"/>
</dbReference>
<feature type="compositionally biased region" description="Low complexity" evidence="1">
    <location>
        <begin position="301"/>
        <end position="317"/>
    </location>
</feature>
<dbReference type="AlphaFoldDB" id="A0ABD5VEL6"/>
<protein>
    <submittedName>
        <fullName evidence="2">Uncharacterized protein</fullName>
    </submittedName>
</protein>
<dbReference type="EMBL" id="JBHSXN010000001">
    <property type="protein sequence ID" value="MFC6951924.1"/>
    <property type="molecule type" value="Genomic_DNA"/>
</dbReference>